<evidence type="ECO:0000313" key="4">
    <source>
        <dbReference type="Proteomes" id="UP000254476"/>
    </source>
</evidence>
<reference evidence="1 3" key="1">
    <citation type="submission" date="2015-11" db="EMBL/GenBank/DDBJ databases">
        <title>Genomic analysis of 38 Legionella species identifies large and diverse effector repertoires.</title>
        <authorList>
            <person name="Burstein D."/>
            <person name="Amaro F."/>
            <person name="Zusman T."/>
            <person name="Lifshitz Z."/>
            <person name="Cohen O."/>
            <person name="Gilbert J.A."/>
            <person name="Pupko T."/>
            <person name="Shuman H.A."/>
            <person name="Segal G."/>
        </authorList>
    </citation>
    <scope>NUCLEOTIDE SEQUENCE [LARGE SCALE GENOMIC DNA]</scope>
    <source>
        <strain evidence="1 3">Lyon 8420412</strain>
    </source>
</reference>
<evidence type="ECO:0000313" key="3">
    <source>
        <dbReference type="Proteomes" id="UP000054691"/>
    </source>
</evidence>
<protein>
    <submittedName>
        <fullName evidence="2">Uncharacterized protein</fullName>
    </submittedName>
</protein>
<dbReference type="Proteomes" id="UP000254476">
    <property type="component" value="Unassembled WGS sequence"/>
</dbReference>
<proteinExistence type="predicted"/>
<dbReference type="InterPro" id="IPR038622">
    <property type="entry name" value="CDPS_sf"/>
</dbReference>
<dbReference type="Proteomes" id="UP000054691">
    <property type="component" value="Unassembled WGS sequence"/>
</dbReference>
<keyword evidence="3" id="KW-1185">Reference proteome</keyword>
<reference evidence="2 4" key="2">
    <citation type="submission" date="2018-06" db="EMBL/GenBank/DDBJ databases">
        <authorList>
            <consortium name="Pathogen Informatics"/>
            <person name="Doyle S."/>
        </authorList>
    </citation>
    <scope>NUCLEOTIDE SEQUENCE [LARGE SCALE GENOMIC DNA]</scope>
    <source>
        <strain evidence="2 4">NCTC12388</strain>
    </source>
</reference>
<dbReference type="EMBL" id="LNYE01000023">
    <property type="protein sequence ID" value="KTD09139.1"/>
    <property type="molecule type" value="Genomic_DNA"/>
</dbReference>
<name>A0A378JFJ8_9GAMM</name>
<evidence type="ECO:0000313" key="1">
    <source>
        <dbReference type="EMBL" id="KTD09139.1"/>
    </source>
</evidence>
<dbReference type="GO" id="GO:0016755">
    <property type="term" value="F:aminoacyltransferase activity"/>
    <property type="evidence" value="ECO:0007669"/>
    <property type="project" value="InterPro"/>
</dbReference>
<dbReference type="RefSeq" id="WP_058499493.1">
    <property type="nucleotide sequence ID" value="NZ_CAAAHW010000004.1"/>
</dbReference>
<evidence type="ECO:0000313" key="2">
    <source>
        <dbReference type="EMBL" id="STX45647.1"/>
    </source>
</evidence>
<dbReference type="AlphaFoldDB" id="A0A378JFJ8"/>
<gene>
    <name evidence="1" type="ORF">Lgra_2374</name>
    <name evidence="2" type="ORF">NCTC12388_02389</name>
</gene>
<dbReference type="Gene3D" id="3.40.50.11710">
    <property type="entry name" value="Cyclodipeptide synthase"/>
    <property type="match status" value="1"/>
</dbReference>
<dbReference type="EMBL" id="UGOB01000001">
    <property type="protein sequence ID" value="STX45647.1"/>
    <property type="molecule type" value="Genomic_DNA"/>
</dbReference>
<sequence length="449" mass="50446">MPKVRGPKDGEIITASFDGKEKSLFPSLKTTKDLVLLSIRGNEYCTGEYLGAIVKQAVATHQTPIDYSGAKGKATFLIADEIYWHNIKQLTSTKSDEEELKQEAITIGDDYFLTNLGAFLAPLDMSIEQFRDNYPEKSVDEIIAIINDLADKQGKNFEIVRWQTWIQNTSQEKISEIIKLYDSVEGLKESINRTQEDFVKRHSKDGNEELWRHRSHDYLIEESPAVMWLAASLGYNFVVYPGEILEPFEATKEYLVVPKHVARISQGKNIIEECDHSEYCIHVDDPSRLVNWLEVNFKRSHPPKQPTISVEKHTPLIETLTPVERKISFFSAPPKTKGSVLKENDEDTGMVVSNQNALMIASALNGVSKGLIDTYSNGKKPGKSASVLSEVFAGITREVLATDISESQKVNFLVNLINGVIQSSNKCSYTSPGIESRLLEYMNKSTTCR</sequence>
<organism evidence="2 4">
    <name type="scientific">Legionella gratiana</name>
    <dbReference type="NCBI Taxonomy" id="45066"/>
    <lineage>
        <taxon>Bacteria</taxon>
        <taxon>Pseudomonadati</taxon>
        <taxon>Pseudomonadota</taxon>
        <taxon>Gammaproteobacteria</taxon>
        <taxon>Legionellales</taxon>
        <taxon>Legionellaceae</taxon>
        <taxon>Legionella</taxon>
    </lineage>
</organism>
<dbReference type="OrthoDB" id="5653377at2"/>
<accession>A0A378JFJ8</accession>